<dbReference type="Proteomes" id="UP000059672">
    <property type="component" value="Chromosome"/>
</dbReference>
<dbReference type="EMBL" id="CP013355">
    <property type="protein sequence ID" value="AMC11385.1"/>
    <property type="molecule type" value="Genomic_DNA"/>
</dbReference>
<evidence type="ECO:0000256" key="1">
    <source>
        <dbReference type="ARBA" id="ARBA00008580"/>
    </source>
</evidence>
<dbReference type="GO" id="GO:0006355">
    <property type="term" value="P:regulation of DNA-templated transcription"/>
    <property type="evidence" value="ECO:0007669"/>
    <property type="project" value="InterPro"/>
</dbReference>
<comment type="similarity">
    <text evidence="1">Belongs to the ParD antitoxin family.</text>
</comment>
<dbReference type="CDD" id="cd22231">
    <property type="entry name" value="RHH_NikR_HicB-like"/>
    <property type="match status" value="1"/>
</dbReference>
<reference evidence="3 4" key="2">
    <citation type="journal article" date="2016" name="Int. J. Syst. Evol. Microbiol.">
        <title>Lutibacter profundi sp. nov., isolated from a deep-sea hydrothermal system on the Arctic Mid-Ocean Ridge and emended description of the genus Lutibacter.</title>
        <authorList>
            <person name="Le Moine Bauer S."/>
            <person name="Roalkvam I."/>
            <person name="Steen I.H."/>
            <person name="Dahle H."/>
        </authorList>
    </citation>
    <scope>NUCLEOTIDE SEQUENCE [LARGE SCALE GENOMIC DNA]</scope>
    <source>
        <strain evidence="3 4">LP1</strain>
    </source>
</reference>
<accession>A0A0X8G7B9</accession>
<gene>
    <name evidence="3" type="ORF">Lupro_08980</name>
</gene>
<dbReference type="PANTHER" id="PTHR36582">
    <property type="entry name" value="ANTITOXIN PARD"/>
    <property type="match status" value="1"/>
</dbReference>
<organism evidence="3 4">
    <name type="scientific">Lutibacter profundi</name>
    <dbReference type="NCBI Taxonomy" id="1622118"/>
    <lineage>
        <taxon>Bacteria</taxon>
        <taxon>Pseudomonadati</taxon>
        <taxon>Bacteroidota</taxon>
        <taxon>Flavobacteriia</taxon>
        <taxon>Flavobacteriales</taxon>
        <taxon>Flavobacteriaceae</taxon>
        <taxon>Lutibacter</taxon>
    </lineage>
</organism>
<dbReference type="NCBIfam" id="TIGR02606">
    <property type="entry name" value="antidote_CC2985"/>
    <property type="match status" value="1"/>
</dbReference>
<evidence type="ECO:0000256" key="2">
    <source>
        <dbReference type="ARBA" id="ARBA00022649"/>
    </source>
</evidence>
<protein>
    <submittedName>
        <fullName evidence="3">Antitoxin</fullName>
    </submittedName>
</protein>
<sequence>MGKNTSISIGNHFEEFIQNEVKSGKYGSVSEVIRSALRLLEREETKEKELIKALKIGEKSGFIENFNPKENLKELHRQYL</sequence>
<dbReference type="RefSeq" id="WP_068209005.1">
    <property type="nucleotide sequence ID" value="NZ_CP013355.1"/>
</dbReference>
<name>A0A0X8G7B9_9FLAO</name>
<dbReference type="InterPro" id="IPR022789">
    <property type="entry name" value="ParD"/>
</dbReference>
<dbReference type="STRING" id="1622118.Lupro_08980"/>
<dbReference type="PANTHER" id="PTHR36582:SF2">
    <property type="entry name" value="ANTITOXIN PARD"/>
    <property type="match status" value="1"/>
</dbReference>
<dbReference type="InterPro" id="IPR038296">
    <property type="entry name" value="ParD_sf"/>
</dbReference>
<dbReference type="SUPFAM" id="SSF47598">
    <property type="entry name" value="Ribbon-helix-helix"/>
    <property type="match status" value="1"/>
</dbReference>
<evidence type="ECO:0000313" key="3">
    <source>
        <dbReference type="EMBL" id="AMC11385.1"/>
    </source>
</evidence>
<dbReference type="InterPro" id="IPR010985">
    <property type="entry name" value="Ribbon_hlx_hlx"/>
</dbReference>
<reference evidence="4" key="1">
    <citation type="submission" date="2015-12" db="EMBL/GenBank/DDBJ databases">
        <title>Complete genome sequence of Lutibacter profundus strain LP1.</title>
        <authorList>
            <person name="Wissuwa J."/>
            <person name="Le Moine Bauer S."/>
            <person name="Stokke R."/>
            <person name="Dahle H."/>
            <person name="Steen I.H."/>
        </authorList>
    </citation>
    <scope>NUCLEOTIDE SEQUENCE [LARGE SCALE GENOMIC DNA]</scope>
    <source>
        <strain evidence="4">LP1</strain>
    </source>
</reference>
<dbReference type="Pfam" id="PF03693">
    <property type="entry name" value="ParD_antitoxin"/>
    <property type="match status" value="1"/>
</dbReference>
<keyword evidence="2" id="KW-1277">Toxin-antitoxin system</keyword>
<evidence type="ECO:0000313" key="4">
    <source>
        <dbReference type="Proteomes" id="UP000059672"/>
    </source>
</evidence>
<dbReference type="KEGG" id="lut:Lupro_08980"/>
<keyword evidence="4" id="KW-1185">Reference proteome</keyword>
<dbReference type="AlphaFoldDB" id="A0A0X8G7B9"/>
<dbReference type="OrthoDB" id="9815501at2"/>
<proteinExistence type="inferred from homology"/>
<dbReference type="PATRIC" id="fig|1622118.3.peg.1854"/>
<dbReference type="Gene3D" id="6.10.10.120">
    <property type="entry name" value="Antitoxin ParD1-like"/>
    <property type="match status" value="1"/>
</dbReference>